<reference evidence="1 2" key="1">
    <citation type="submission" date="2024-02" db="EMBL/GenBank/DDBJ databases">
        <title>Rhodopirellula caenicola NBRC 110016.</title>
        <authorList>
            <person name="Ichikawa N."/>
            <person name="Katano-Makiyama Y."/>
            <person name="Hidaka K."/>
        </authorList>
    </citation>
    <scope>NUCLEOTIDE SEQUENCE [LARGE SCALE GENOMIC DNA]</scope>
    <source>
        <strain evidence="1 2">NBRC 110016</strain>
    </source>
</reference>
<sequence length="214" mass="23840">MSALSFGCPSRMLLLNCERTRRKELPDMKHLVRRGRIAIAALMLSVSVGTVSADWHQFWHQASIDYHRNNAWPEPFQEMDARQVTAPFEVMKNNGWRLHNTIGHELFRSGDGALLASGHNRVHWIATQSPESRRNIYVLRGKSDEETDARVAAVRQTLDGIQTAGVATNVFVTDREPSTAPGAWATKINRNWMEVLPAPKLPSVSASGSATATQ</sequence>
<dbReference type="Proteomes" id="UP001416858">
    <property type="component" value="Unassembled WGS sequence"/>
</dbReference>
<keyword evidence="2" id="KW-1185">Reference proteome</keyword>
<evidence type="ECO:0000313" key="2">
    <source>
        <dbReference type="Proteomes" id="UP001416858"/>
    </source>
</evidence>
<dbReference type="EMBL" id="BAABRO010000024">
    <property type="protein sequence ID" value="GAA5510545.1"/>
    <property type="molecule type" value="Genomic_DNA"/>
</dbReference>
<protein>
    <submittedName>
        <fullName evidence="1">Uncharacterized protein</fullName>
    </submittedName>
</protein>
<comment type="caution">
    <text evidence="1">The sequence shown here is derived from an EMBL/GenBank/DDBJ whole genome shotgun (WGS) entry which is preliminary data.</text>
</comment>
<proteinExistence type="predicted"/>
<evidence type="ECO:0000313" key="1">
    <source>
        <dbReference type="EMBL" id="GAA5510545.1"/>
    </source>
</evidence>
<name>A0ABP9W204_9BACT</name>
<organism evidence="1 2">
    <name type="scientific">Novipirellula caenicola</name>
    <dbReference type="NCBI Taxonomy" id="1536901"/>
    <lineage>
        <taxon>Bacteria</taxon>
        <taxon>Pseudomonadati</taxon>
        <taxon>Planctomycetota</taxon>
        <taxon>Planctomycetia</taxon>
        <taxon>Pirellulales</taxon>
        <taxon>Pirellulaceae</taxon>
        <taxon>Novipirellula</taxon>
    </lineage>
</organism>
<accession>A0ABP9W204</accession>
<gene>
    <name evidence="1" type="ORF">Rcae01_06054</name>
</gene>